<gene>
    <name evidence="2" type="ORF">PEVE_00014892</name>
</gene>
<proteinExistence type="predicted"/>
<accession>A0ABN8S155</accession>
<reference evidence="2 3" key="1">
    <citation type="submission" date="2022-05" db="EMBL/GenBank/DDBJ databases">
        <authorList>
            <consortium name="Genoscope - CEA"/>
            <person name="William W."/>
        </authorList>
    </citation>
    <scope>NUCLEOTIDE SEQUENCE [LARGE SCALE GENOMIC DNA]</scope>
</reference>
<sequence>MLPKKNLSKIYLFSVVLLVFSVTPFKIDQNKNQNRSTDKVQNLGNERRYVYKGPLQDSGQRNISYTRYPKKCFTQTYRDLYGDAMLVLTWMSSNMAAGNQQKHLLPSFATKARIYSSRNS</sequence>
<evidence type="ECO:0000313" key="3">
    <source>
        <dbReference type="Proteomes" id="UP001159427"/>
    </source>
</evidence>
<name>A0ABN8S155_9CNID</name>
<feature type="signal peptide" evidence="1">
    <location>
        <begin position="1"/>
        <end position="21"/>
    </location>
</feature>
<evidence type="ECO:0000313" key="2">
    <source>
        <dbReference type="EMBL" id="CAH3183453.1"/>
    </source>
</evidence>
<dbReference type="EMBL" id="CALNXI010002131">
    <property type="protein sequence ID" value="CAH3183453.1"/>
    <property type="molecule type" value="Genomic_DNA"/>
</dbReference>
<comment type="caution">
    <text evidence="2">The sequence shown here is derived from an EMBL/GenBank/DDBJ whole genome shotgun (WGS) entry which is preliminary data.</text>
</comment>
<keyword evidence="3" id="KW-1185">Reference proteome</keyword>
<dbReference type="Proteomes" id="UP001159427">
    <property type="component" value="Unassembled WGS sequence"/>
</dbReference>
<feature type="chain" id="PRO_5047515507" evidence="1">
    <location>
        <begin position="22"/>
        <end position="120"/>
    </location>
</feature>
<evidence type="ECO:0000256" key="1">
    <source>
        <dbReference type="SAM" id="SignalP"/>
    </source>
</evidence>
<organism evidence="2 3">
    <name type="scientific">Porites evermanni</name>
    <dbReference type="NCBI Taxonomy" id="104178"/>
    <lineage>
        <taxon>Eukaryota</taxon>
        <taxon>Metazoa</taxon>
        <taxon>Cnidaria</taxon>
        <taxon>Anthozoa</taxon>
        <taxon>Hexacorallia</taxon>
        <taxon>Scleractinia</taxon>
        <taxon>Fungiina</taxon>
        <taxon>Poritidae</taxon>
        <taxon>Porites</taxon>
    </lineage>
</organism>
<protein>
    <submittedName>
        <fullName evidence="2">Uncharacterized protein</fullName>
    </submittedName>
</protein>
<keyword evidence="1" id="KW-0732">Signal</keyword>